<gene>
    <name evidence="1" type="ORF">AWC16_02850</name>
</gene>
<dbReference type="Proteomes" id="UP000193866">
    <property type="component" value="Unassembled WGS sequence"/>
</dbReference>
<evidence type="ECO:0000313" key="1">
    <source>
        <dbReference type="EMBL" id="ORW13726.1"/>
    </source>
</evidence>
<dbReference type="RefSeq" id="WP_085263029.1">
    <property type="nucleotide sequence ID" value="NZ_JACKVG010000012.1"/>
</dbReference>
<reference evidence="1 2" key="1">
    <citation type="submission" date="2016-01" db="EMBL/GenBank/DDBJ databases">
        <title>The new phylogeny of the genus Mycobacterium.</title>
        <authorList>
            <person name="Tarcisio F."/>
            <person name="Conor M."/>
            <person name="Antonella G."/>
            <person name="Elisabetta G."/>
            <person name="Giulia F.S."/>
            <person name="Sara T."/>
            <person name="Anna F."/>
            <person name="Clotilde B."/>
            <person name="Roberto B."/>
            <person name="Veronica D.S."/>
            <person name="Fabio R."/>
            <person name="Monica P."/>
            <person name="Olivier J."/>
            <person name="Enrico T."/>
            <person name="Nicola S."/>
        </authorList>
    </citation>
    <scope>NUCLEOTIDE SEQUENCE [LARGE SCALE GENOMIC DNA]</scope>
    <source>
        <strain evidence="1 2">DSM 45394</strain>
    </source>
</reference>
<keyword evidence="2" id="KW-1185">Reference proteome</keyword>
<evidence type="ECO:0008006" key="3">
    <source>
        <dbReference type="Google" id="ProtNLM"/>
    </source>
</evidence>
<dbReference type="STRING" id="1108812.AWC16_02850"/>
<name>A0A1X1YRJ4_9MYCO</name>
<dbReference type="AlphaFoldDB" id="A0A1X1YRJ4"/>
<comment type="caution">
    <text evidence="1">The sequence shown here is derived from an EMBL/GenBank/DDBJ whole genome shotgun (WGS) entry which is preliminary data.</text>
</comment>
<evidence type="ECO:0000313" key="2">
    <source>
        <dbReference type="Proteomes" id="UP000193866"/>
    </source>
</evidence>
<dbReference type="EMBL" id="LQPG01000007">
    <property type="protein sequence ID" value="ORW13726.1"/>
    <property type="molecule type" value="Genomic_DNA"/>
</dbReference>
<accession>A0A1X1YRJ4</accession>
<protein>
    <recommendedName>
        <fullName evidence="3">ESX-1 secretion-associated protein</fullName>
    </recommendedName>
</protein>
<dbReference type="OrthoDB" id="4763847at2"/>
<dbReference type="InterPro" id="IPR022536">
    <property type="entry name" value="EspC"/>
</dbReference>
<sequence length="100" mass="10683">MGRQQVYLDSAALRSVAECLESTAAAIDNSVRNRLGGLVFDGTTAGRDHVGAGEALRRALQSWAPELTRWSRASTEIATALRTGLARYQHAEATAAQRVG</sequence>
<dbReference type="GO" id="GO:0009306">
    <property type="term" value="P:protein secretion"/>
    <property type="evidence" value="ECO:0007669"/>
    <property type="project" value="InterPro"/>
</dbReference>
<organism evidence="1 2">
    <name type="scientific">Mycolicibacter longobardus</name>
    <dbReference type="NCBI Taxonomy" id="1108812"/>
    <lineage>
        <taxon>Bacteria</taxon>
        <taxon>Bacillati</taxon>
        <taxon>Actinomycetota</taxon>
        <taxon>Actinomycetes</taxon>
        <taxon>Mycobacteriales</taxon>
        <taxon>Mycobacteriaceae</taxon>
        <taxon>Mycolicibacter</taxon>
    </lineage>
</organism>
<dbReference type="Pfam" id="PF10824">
    <property type="entry name" value="T7SS_ESX_EspC"/>
    <property type="match status" value="1"/>
</dbReference>
<proteinExistence type="predicted"/>